<gene>
    <name evidence="2" type="ORF">SHK19_08515</name>
</gene>
<dbReference type="InterPro" id="IPR016032">
    <property type="entry name" value="Sig_transdc_resp-reg_C-effctor"/>
</dbReference>
<evidence type="ECO:0000313" key="2">
    <source>
        <dbReference type="EMBL" id="WQQ28263.1"/>
    </source>
</evidence>
<dbReference type="InterPro" id="IPR011990">
    <property type="entry name" value="TPR-like_helical_dom_sf"/>
</dbReference>
<name>A0ABZ0ZVJ7_9ACTN</name>
<evidence type="ECO:0000259" key="1">
    <source>
        <dbReference type="PROSITE" id="PS50043"/>
    </source>
</evidence>
<dbReference type="Pfam" id="PF25873">
    <property type="entry name" value="WHD_MalT"/>
    <property type="match status" value="1"/>
</dbReference>
<dbReference type="InterPro" id="IPR000792">
    <property type="entry name" value="Tscrpt_reg_LuxR_C"/>
</dbReference>
<dbReference type="InterPro" id="IPR027417">
    <property type="entry name" value="P-loop_NTPase"/>
</dbReference>
<protein>
    <submittedName>
        <fullName evidence="2">LuxR C-terminal-related transcriptional regulator</fullName>
    </submittedName>
</protein>
<dbReference type="InterPro" id="IPR059106">
    <property type="entry name" value="WHD_MalT"/>
</dbReference>
<dbReference type="SUPFAM" id="SSF48452">
    <property type="entry name" value="TPR-like"/>
    <property type="match status" value="1"/>
</dbReference>
<keyword evidence="3" id="KW-1185">Reference proteome</keyword>
<reference evidence="3" key="1">
    <citation type="submission" date="2023-12" db="EMBL/GenBank/DDBJ databases">
        <title>Novel species in genus Nocardioides.</title>
        <authorList>
            <person name="Zhou H."/>
        </authorList>
    </citation>
    <scope>NUCLEOTIDE SEQUENCE [LARGE SCALE GENOMIC DNA]</scope>
    <source>
        <strain evidence="3">HM61</strain>
    </source>
</reference>
<dbReference type="RefSeq" id="WP_322938391.1">
    <property type="nucleotide sequence ID" value="NZ_CP141059.1"/>
</dbReference>
<sequence length="747" mass="80842">MEDSLSAAPVAIGLERSLLEVKFSVPETRPGMVSRTEMIDATRASDCRVVGVTAPAGYGKTTLLAQWALVEDRRVAWVSLDRYDDDPGVLLILLASAYARVSPGNDDLVADMSGLCVDALGRAAPRLASAFKSSPQPFVLMVDDLQELQTSACYDALGVAISGIPQGSQWVGASRFEQPHLPRLRASGDALELVGDDLALDVVGAEQVFAEADVEVSREVATEVTGRTEGWPAGLYLAAMIARSDRDQGLSVSGDDRYVADYLYRESLMLLPKKTQRFLRRTAILDQMSAPLCDAVLGESGSQARLRALEASNSFLVPLDRHREWFRYHGLYREFLLGELRRVEPDVITKLHLRAADWYQSHGSPTLAIEHLLDTSEHDRCVQLVTEQVLPMYMAGQVPTVQRWLSALGESAVQDYPPLAVLAGWISALTGQTAAAERWAAVIDAASFDQTPLDGSASFSSARAMLRAVMCASGPEQMMIDADVAMAQEPAWSPFRDTALVMAAHAHLLAGHEAEAAALFAETITVGTNLGNTDNRVDAAAELALLATDHGRWAEAAERVGQALEVIDEHRLQDYAVSVLAFAVAARLAVRRGDLDEADRQLTRAMRARPSCTFVLPFLAVRARLQLAKVYSIRGDQAAARHLVREIDELLLHRPALGALVDQVAEVRQTVAANAQLGATGAAPLTGAELRLLPYLQTHLTIAEIGERLFVSRNTVSSEVASIYRKLGVSSRNSAVLQATRIGLLGA</sequence>
<dbReference type="Proteomes" id="UP001327225">
    <property type="component" value="Chromosome"/>
</dbReference>
<feature type="domain" description="HTH luxR-type" evidence="1">
    <location>
        <begin position="678"/>
        <end position="743"/>
    </location>
</feature>
<dbReference type="Gene3D" id="1.25.40.10">
    <property type="entry name" value="Tetratricopeptide repeat domain"/>
    <property type="match status" value="1"/>
</dbReference>
<dbReference type="SUPFAM" id="SSF52540">
    <property type="entry name" value="P-loop containing nucleoside triphosphate hydrolases"/>
    <property type="match status" value="1"/>
</dbReference>
<evidence type="ECO:0000313" key="3">
    <source>
        <dbReference type="Proteomes" id="UP001327225"/>
    </source>
</evidence>
<dbReference type="EMBL" id="CP141059">
    <property type="protein sequence ID" value="WQQ28263.1"/>
    <property type="molecule type" value="Genomic_DNA"/>
</dbReference>
<dbReference type="Gene3D" id="3.40.50.300">
    <property type="entry name" value="P-loop containing nucleotide triphosphate hydrolases"/>
    <property type="match status" value="1"/>
</dbReference>
<dbReference type="PROSITE" id="PS50043">
    <property type="entry name" value="HTH_LUXR_2"/>
    <property type="match status" value="1"/>
</dbReference>
<dbReference type="SMART" id="SM00421">
    <property type="entry name" value="HTH_LUXR"/>
    <property type="match status" value="1"/>
</dbReference>
<dbReference type="InterPro" id="IPR036388">
    <property type="entry name" value="WH-like_DNA-bd_sf"/>
</dbReference>
<proteinExistence type="predicted"/>
<organism evidence="2 3">
    <name type="scientific">Nocardioides bizhenqiangii</name>
    <dbReference type="NCBI Taxonomy" id="3095076"/>
    <lineage>
        <taxon>Bacteria</taxon>
        <taxon>Bacillati</taxon>
        <taxon>Actinomycetota</taxon>
        <taxon>Actinomycetes</taxon>
        <taxon>Propionibacteriales</taxon>
        <taxon>Nocardioidaceae</taxon>
        <taxon>Nocardioides</taxon>
    </lineage>
</organism>
<dbReference type="CDD" id="cd06170">
    <property type="entry name" value="LuxR_C_like"/>
    <property type="match status" value="1"/>
</dbReference>
<dbReference type="Gene3D" id="1.10.10.10">
    <property type="entry name" value="Winged helix-like DNA-binding domain superfamily/Winged helix DNA-binding domain"/>
    <property type="match status" value="1"/>
</dbReference>
<dbReference type="SUPFAM" id="SSF46894">
    <property type="entry name" value="C-terminal effector domain of the bipartite response regulators"/>
    <property type="match status" value="1"/>
</dbReference>
<dbReference type="Pfam" id="PF00196">
    <property type="entry name" value="GerE"/>
    <property type="match status" value="1"/>
</dbReference>
<accession>A0ABZ0ZVJ7</accession>